<dbReference type="AlphaFoldDB" id="A0A917RC37"/>
<feature type="region of interest" description="Disordered" evidence="1">
    <location>
        <begin position="1"/>
        <end position="54"/>
    </location>
</feature>
<accession>A0A917RC37</accession>
<organism evidence="2 3">
    <name type="scientific">Sphaerisporangium melleum</name>
    <dbReference type="NCBI Taxonomy" id="321316"/>
    <lineage>
        <taxon>Bacteria</taxon>
        <taxon>Bacillati</taxon>
        <taxon>Actinomycetota</taxon>
        <taxon>Actinomycetes</taxon>
        <taxon>Streptosporangiales</taxon>
        <taxon>Streptosporangiaceae</taxon>
        <taxon>Sphaerisporangium</taxon>
    </lineage>
</organism>
<feature type="compositionally biased region" description="Basic and acidic residues" evidence="1">
    <location>
        <begin position="36"/>
        <end position="48"/>
    </location>
</feature>
<reference evidence="2" key="2">
    <citation type="submission" date="2020-09" db="EMBL/GenBank/DDBJ databases">
        <authorList>
            <person name="Sun Q."/>
            <person name="Ohkuma M."/>
        </authorList>
    </citation>
    <scope>NUCLEOTIDE SEQUENCE</scope>
    <source>
        <strain evidence="2">JCM 13064</strain>
    </source>
</reference>
<gene>
    <name evidence="2" type="ORF">GCM10007964_47310</name>
</gene>
<protein>
    <submittedName>
        <fullName evidence="2">Uncharacterized protein</fullName>
    </submittedName>
</protein>
<dbReference type="EMBL" id="BMNT01000027">
    <property type="protein sequence ID" value="GGK99759.1"/>
    <property type="molecule type" value="Genomic_DNA"/>
</dbReference>
<reference evidence="2" key="1">
    <citation type="journal article" date="2014" name="Int. J. Syst. Evol. Microbiol.">
        <title>Complete genome sequence of Corynebacterium casei LMG S-19264T (=DSM 44701T), isolated from a smear-ripened cheese.</title>
        <authorList>
            <consortium name="US DOE Joint Genome Institute (JGI-PGF)"/>
            <person name="Walter F."/>
            <person name="Albersmeier A."/>
            <person name="Kalinowski J."/>
            <person name="Ruckert C."/>
        </authorList>
    </citation>
    <scope>NUCLEOTIDE SEQUENCE</scope>
    <source>
        <strain evidence="2">JCM 13064</strain>
    </source>
</reference>
<dbReference type="Proteomes" id="UP000645217">
    <property type="component" value="Unassembled WGS sequence"/>
</dbReference>
<proteinExistence type="predicted"/>
<evidence type="ECO:0000256" key="1">
    <source>
        <dbReference type="SAM" id="MobiDB-lite"/>
    </source>
</evidence>
<comment type="caution">
    <text evidence="2">The sequence shown here is derived from an EMBL/GenBank/DDBJ whole genome shotgun (WGS) entry which is preliminary data.</text>
</comment>
<sequence length="126" mass="13399">MEWEANAPFRDWSGARMSPGSPEDAKPPMPALATRFTEETAGPHDARTPSHGGADLVSARLQDEFLDVPVEVVDRCVEDVQACAAHLGVDVTTAVVERIAREHLLARATSAPLLAPPPTTARGHGV</sequence>
<keyword evidence="3" id="KW-1185">Reference proteome</keyword>
<name>A0A917RC37_9ACTN</name>
<evidence type="ECO:0000313" key="2">
    <source>
        <dbReference type="EMBL" id="GGK99759.1"/>
    </source>
</evidence>
<evidence type="ECO:0000313" key="3">
    <source>
        <dbReference type="Proteomes" id="UP000645217"/>
    </source>
</evidence>